<dbReference type="AlphaFoldDB" id="A0A7J7N6Z6"/>
<proteinExistence type="predicted"/>
<feature type="non-terminal residue" evidence="1">
    <location>
        <position position="63"/>
    </location>
</feature>
<evidence type="ECO:0000313" key="2">
    <source>
        <dbReference type="Proteomes" id="UP000541444"/>
    </source>
</evidence>
<evidence type="ECO:0000313" key="1">
    <source>
        <dbReference type="EMBL" id="KAF6162800.1"/>
    </source>
</evidence>
<protein>
    <submittedName>
        <fullName evidence="1">Uncharacterized protein</fullName>
    </submittedName>
</protein>
<comment type="caution">
    <text evidence="1">The sequence shown here is derived from an EMBL/GenBank/DDBJ whole genome shotgun (WGS) entry which is preliminary data.</text>
</comment>
<accession>A0A7J7N6Z6</accession>
<dbReference type="EMBL" id="JACGCM010001011">
    <property type="protein sequence ID" value="KAF6162800.1"/>
    <property type="molecule type" value="Genomic_DNA"/>
</dbReference>
<dbReference type="Proteomes" id="UP000541444">
    <property type="component" value="Unassembled WGS sequence"/>
</dbReference>
<organism evidence="1 2">
    <name type="scientific">Kingdonia uniflora</name>
    <dbReference type="NCBI Taxonomy" id="39325"/>
    <lineage>
        <taxon>Eukaryota</taxon>
        <taxon>Viridiplantae</taxon>
        <taxon>Streptophyta</taxon>
        <taxon>Embryophyta</taxon>
        <taxon>Tracheophyta</taxon>
        <taxon>Spermatophyta</taxon>
        <taxon>Magnoliopsida</taxon>
        <taxon>Ranunculales</taxon>
        <taxon>Circaeasteraceae</taxon>
        <taxon>Kingdonia</taxon>
    </lineage>
</organism>
<sequence>ERKLRHYTTNTKGNKIKILYQHYVLDGFLRVPNFDRGFGRFAHDQPNPTSGWKFLTVTNPKFA</sequence>
<name>A0A7J7N6Z6_9MAGN</name>
<reference evidence="1 2" key="1">
    <citation type="journal article" date="2020" name="IScience">
        <title>Genome Sequencing of the Endangered Kingdonia uniflora (Circaeasteraceae, Ranunculales) Reveals Potential Mechanisms of Evolutionary Specialization.</title>
        <authorList>
            <person name="Sun Y."/>
            <person name="Deng T."/>
            <person name="Zhang A."/>
            <person name="Moore M.J."/>
            <person name="Landis J.B."/>
            <person name="Lin N."/>
            <person name="Zhang H."/>
            <person name="Zhang X."/>
            <person name="Huang J."/>
            <person name="Zhang X."/>
            <person name="Sun H."/>
            <person name="Wang H."/>
        </authorList>
    </citation>
    <scope>NUCLEOTIDE SEQUENCE [LARGE SCALE GENOMIC DNA]</scope>
    <source>
        <strain evidence="1">TB1705</strain>
        <tissue evidence="1">Leaf</tissue>
    </source>
</reference>
<gene>
    <name evidence="1" type="ORF">GIB67_029069</name>
</gene>
<feature type="non-terminal residue" evidence="1">
    <location>
        <position position="1"/>
    </location>
</feature>
<keyword evidence="2" id="KW-1185">Reference proteome</keyword>